<dbReference type="AlphaFoldDB" id="A0A9X6VW22"/>
<dbReference type="EMBL" id="LOMO01000001">
    <property type="protein sequence ID" value="KXY51509.1"/>
    <property type="molecule type" value="Genomic_DNA"/>
</dbReference>
<evidence type="ECO:0000313" key="5">
    <source>
        <dbReference type="Proteomes" id="UP000220210"/>
    </source>
</evidence>
<protein>
    <recommendedName>
        <fullName evidence="1">DUF6575 domain-containing protein</fullName>
    </recommendedName>
</protein>
<dbReference type="Pfam" id="PF20215">
    <property type="entry name" value="DUF6575"/>
    <property type="match status" value="1"/>
</dbReference>
<evidence type="ECO:0000313" key="3">
    <source>
        <dbReference type="EMBL" id="PFF45973.1"/>
    </source>
</evidence>
<comment type="caution">
    <text evidence="3">The sequence shown here is derived from an EMBL/GenBank/DDBJ whole genome shotgun (WGS) entry which is preliminary data.</text>
</comment>
<reference evidence="3 5" key="2">
    <citation type="submission" date="2017-09" db="EMBL/GenBank/DDBJ databases">
        <title>Large-scale bioinformatics analysis of Bacillus genomes uncovers conserved roles of natural products in bacterial physiology.</title>
        <authorList>
            <consortium name="Agbiome Team Llc"/>
            <person name="Bleich R.M."/>
            <person name="Kirk G.J."/>
            <person name="Santa Maria K.C."/>
            <person name="Allen S.E."/>
            <person name="Farag S."/>
            <person name="Shank E.A."/>
            <person name="Bowers A."/>
        </authorList>
    </citation>
    <scope>NUCLEOTIDE SEQUENCE [LARGE SCALE GENOMIC DNA]</scope>
    <source>
        <strain evidence="3 5">AFS020204</strain>
    </source>
</reference>
<dbReference type="RefSeq" id="WP_061662834.1">
    <property type="nucleotide sequence ID" value="NZ_LOMO01000001.1"/>
</dbReference>
<accession>A0A9X6VW22</accession>
<dbReference type="Proteomes" id="UP000075476">
    <property type="component" value="Unassembled WGS sequence"/>
</dbReference>
<dbReference type="InterPro" id="IPR046482">
    <property type="entry name" value="DUF6575"/>
</dbReference>
<name>A0A9X6VW22_BACCE</name>
<sequence length="130" mass="15872">MISIPIEEYLHTVTIHIFDFYDFPLFFITKSKEDKYYLHYFVEDVNKETDKWLFAEISNDERLQLVERKISTLTLLKNLLRNQRLYYLFANHVKEKLNLEQINQDSLNPDDFPENEYFVEYDYISNKKLG</sequence>
<proteinExistence type="predicted"/>
<evidence type="ECO:0000313" key="4">
    <source>
        <dbReference type="Proteomes" id="UP000075476"/>
    </source>
</evidence>
<organism evidence="3 5">
    <name type="scientific">Bacillus cereus</name>
    <dbReference type="NCBI Taxonomy" id="1396"/>
    <lineage>
        <taxon>Bacteria</taxon>
        <taxon>Bacillati</taxon>
        <taxon>Bacillota</taxon>
        <taxon>Bacilli</taxon>
        <taxon>Bacillales</taxon>
        <taxon>Bacillaceae</taxon>
        <taxon>Bacillus</taxon>
        <taxon>Bacillus cereus group</taxon>
    </lineage>
</organism>
<feature type="domain" description="DUF6575" evidence="1">
    <location>
        <begin position="15"/>
        <end position="126"/>
    </location>
</feature>
<dbReference type="Proteomes" id="UP000220210">
    <property type="component" value="Unassembled WGS sequence"/>
</dbReference>
<evidence type="ECO:0000313" key="2">
    <source>
        <dbReference type="EMBL" id="KXY51509.1"/>
    </source>
</evidence>
<dbReference type="EMBL" id="NTSO01000015">
    <property type="protein sequence ID" value="PFF45973.1"/>
    <property type="molecule type" value="Genomic_DNA"/>
</dbReference>
<reference evidence="2 4" key="1">
    <citation type="submission" date="2015-12" db="EMBL/GenBank/DDBJ databases">
        <title>Bacillus cereus Group isolate.</title>
        <authorList>
            <person name="Kovac J."/>
        </authorList>
    </citation>
    <scope>NUCLEOTIDE SEQUENCE [LARGE SCALE GENOMIC DNA]</scope>
    <source>
        <strain evidence="2 4">FSL K6-0073</strain>
    </source>
</reference>
<gene>
    <name evidence="2" type="ORF">AT268_32730</name>
    <name evidence="3" type="ORF">CN357_21180</name>
</gene>
<evidence type="ECO:0000259" key="1">
    <source>
        <dbReference type="Pfam" id="PF20215"/>
    </source>
</evidence>